<keyword evidence="5" id="KW-1185">Reference proteome</keyword>
<evidence type="ECO:0000313" key="5">
    <source>
        <dbReference type="Proteomes" id="UP000321230"/>
    </source>
</evidence>
<protein>
    <recommendedName>
        <fullName evidence="2">histidine kinase</fullName>
        <ecNumber evidence="2">2.7.13.3</ecNumber>
    </recommendedName>
</protein>
<organism evidence="4 5">
    <name type="scientific">Gluconobacter wancherniae NBRC 103581</name>
    <dbReference type="NCBI Taxonomy" id="656744"/>
    <lineage>
        <taxon>Bacteria</taxon>
        <taxon>Pseudomonadati</taxon>
        <taxon>Pseudomonadota</taxon>
        <taxon>Alphaproteobacteria</taxon>
        <taxon>Acetobacterales</taxon>
        <taxon>Acetobacteraceae</taxon>
        <taxon>Gluconobacter</taxon>
    </lineage>
</organism>
<dbReference type="SUPFAM" id="SSF47384">
    <property type="entry name" value="Homodimeric domain of signal transducing histidine kinase"/>
    <property type="match status" value="1"/>
</dbReference>
<feature type="domain" description="Signal transduction histidine kinase dimerisation/phosphoacceptor" evidence="3">
    <location>
        <begin position="17"/>
        <end position="68"/>
    </location>
</feature>
<dbReference type="EC" id="2.7.13.3" evidence="2"/>
<dbReference type="InterPro" id="IPR003661">
    <property type="entry name" value="HisK_dim/P_dom"/>
</dbReference>
<evidence type="ECO:0000259" key="3">
    <source>
        <dbReference type="Pfam" id="PF00512"/>
    </source>
</evidence>
<name>A0A511AX39_9PROT</name>
<dbReference type="Pfam" id="PF00512">
    <property type="entry name" value="HisKA"/>
    <property type="match status" value="1"/>
</dbReference>
<evidence type="ECO:0000256" key="2">
    <source>
        <dbReference type="ARBA" id="ARBA00012438"/>
    </source>
</evidence>
<dbReference type="InterPro" id="IPR036097">
    <property type="entry name" value="HisK_dim/P_sf"/>
</dbReference>
<dbReference type="GO" id="GO:0000155">
    <property type="term" value="F:phosphorelay sensor kinase activity"/>
    <property type="evidence" value="ECO:0007669"/>
    <property type="project" value="InterPro"/>
</dbReference>
<evidence type="ECO:0000256" key="1">
    <source>
        <dbReference type="ARBA" id="ARBA00000085"/>
    </source>
</evidence>
<comment type="caution">
    <text evidence="4">The sequence shown here is derived from an EMBL/GenBank/DDBJ whole genome shotgun (WGS) entry which is preliminary data.</text>
</comment>
<dbReference type="EMBL" id="BJUZ01000001">
    <property type="protein sequence ID" value="GEK92706.1"/>
    <property type="molecule type" value="Genomic_DNA"/>
</dbReference>
<dbReference type="Proteomes" id="UP000321230">
    <property type="component" value="Unassembled WGS sequence"/>
</dbReference>
<accession>A0A511AX39</accession>
<comment type="catalytic activity">
    <reaction evidence="1">
        <text>ATP + protein L-histidine = ADP + protein N-phospho-L-histidine.</text>
        <dbReference type="EC" id="2.7.13.3"/>
    </reaction>
</comment>
<proteinExistence type="predicted"/>
<sequence length="73" mass="8063">MPESGHPQPVHPSGDQEILRSLRHDLRNALAPAMMTADLLSSHPDPQIRQRADTILNSLDSVLKILKKTTSSQ</sequence>
<evidence type="ECO:0000313" key="4">
    <source>
        <dbReference type="EMBL" id="GEK92706.1"/>
    </source>
</evidence>
<dbReference type="AlphaFoldDB" id="A0A511AX39"/>
<gene>
    <name evidence="4" type="ORF">GWA01_04760</name>
</gene>
<reference evidence="4 5" key="1">
    <citation type="submission" date="2019-07" db="EMBL/GenBank/DDBJ databases">
        <title>Whole genome shotgun sequence of Gluconobacter wancherniae NBRC 103581.</title>
        <authorList>
            <person name="Hosoyama A."/>
            <person name="Uohara A."/>
            <person name="Ohji S."/>
            <person name="Ichikawa N."/>
        </authorList>
    </citation>
    <scope>NUCLEOTIDE SEQUENCE [LARGE SCALE GENOMIC DNA]</scope>
    <source>
        <strain evidence="4 5">NBRC 103581</strain>
    </source>
</reference>
<dbReference type="CDD" id="cd00082">
    <property type="entry name" value="HisKA"/>
    <property type="match status" value="1"/>
</dbReference>